<keyword evidence="3" id="KW-0472">Membrane</keyword>
<feature type="transmembrane region" description="Helical" evidence="3">
    <location>
        <begin position="267"/>
        <end position="289"/>
    </location>
</feature>
<dbReference type="SMART" id="SM00850">
    <property type="entry name" value="LytTR"/>
    <property type="match status" value="1"/>
</dbReference>
<sequence length="565" mass="64093">MQQNTLNQLIKLNNNNSWSNYKLINSIKFTSPKYAVLLILIAAVVVLAFSLLSSTHLSEEGVKDSKNRFSIFTHFSHHKNTDYVLNADIPWHKSNAGTFNLGSHQHGVIKIMPRRTELTSASEELTIVLSKNNIFTQASLSYQVNATPYTEPMKSSSKDAKILSIAMPKNVSSEPLFILVTGRYLRGDIQILNTQEFTDYIKWTSVQDGLYFGFTALIFTLSLISYLLFRHAIFLKYAILLASISVWIAAGEGWLTHFIPYFTHQPFFTANSLGLLFFISFALFSYDYLKLSKQQRLLGCILKRCQLILSIIWLSYCLSFNSAEPTLYQIIYGCALLVCFTILTTSLTAAMLSYKCEHKHSLFYISALCILFLCGVISGLSMTSLIDYQVKWTLIKIGSALDMTLLATGLMYWYKQSLSHFSYEQTHRKNLQSKLATTEQQLADTEKQLSITESNNSLCPHIAKVVSLLEHTLYIKAAGNYSTVFYQNAHGIQEALIDTNIQAIENSIAITKLTRCHKSYLIGLKTGFHLHRRTSADYDLVFNQTHVPVGRKYLKEVKTIFSLRD</sequence>
<reference evidence="5 6" key="1">
    <citation type="submission" date="2015-03" db="EMBL/GenBank/DDBJ databases">
        <title>Genome sequence of Pseudoalteromonas aurantia.</title>
        <authorList>
            <person name="Xie B.-B."/>
            <person name="Rong J.-C."/>
            <person name="Qin Q.-L."/>
            <person name="Zhang Y.-Z."/>
        </authorList>
    </citation>
    <scope>NUCLEOTIDE SEQUENCE [LARGE SCALE GENOMIC DNA]</scope>
    <source>
        <strain evidence="5 6">208</strain>
    </source>
</reference>
<evidence type="ECO:0000256" key="1">
    <source>
        <dbReference type="ARBA" id="ARBA00023012"/>
    </source>
</evidence>
<gene>
    <name evidence="5" type="ORF">PAUR_a2702</name>
</gene>
<name>A0ABR9EEY5_9GAMM</name>
<feature type="transmembrane region" description="Helical" evidence="3">
    <location>
        <begin position="210"/>
        <end position="229"/>
    </location>
</feature>
<comment type="caution">
    <text evidence="5">The sequence shown here is derived from an EMBL/GenBank/DDBJ whole genome shotgun (WGS) entry which is preliminary data.</text>
</comment>
<keyword evidence="1" id="KW-0902">Two-component regulatory system</keyword>
<evidence type="ECO:0000313" key="6">
    <source>
        <dbReference type="Proteomes" id="UP000615755"/>
    </source>
</evidence>
<dbReference type="RefSeq" id="WP_192508164.1">
    <property type="nucleotide sequence ID" value="NZ_AQGV01000012.1"/>
</dbReference>
<keyword evidence="3" id="KW-0812">Transmembrane</keyword>
<dbReference type="InterPro" id="IPR007492">
    <property type="entry name" value="LytTR_DNA-bd_dom"/>
</dbReference>
<feature type="transmembrane region" description="Helical" evidence="3">
    <location>
        <begin position="392"/>
        <end position="414"/>
    </location>
</feature>
<dbReference type="EMBL" id="AQGV01000012">
    <property type="protein sequence ID" value="MBE0368959.1"/>
    <property type="molecule type" value="Genomic_DNA"/>
</dbReference>
<protein>
    <recommendedName>
        <fullName evidence="4">HTH LytTR-type domain-containing protein</fullName>
    </recommendedName>
</protein>
<accession>A0ABR9EEY5</accession>
<feature type="transmembrane region" description="Helical" evidence="3">
    <location>
        <begin position="34"/>
        <end position="52"/>
    </location>
</feature>
<feature type="transmembrane region" description="Helical" evidence="3">
    <location>
        <begin position="234"/>
        <end position="255"/>
    </location>
</feature>
<dbReference type="Pfam" id="PF07695">
    <property type="entry name" value="7TMR-DISM_7TM"/>
    <property type="match status" value="1"/>
</dbReference>
<evidence type="ECO:0000259" key="4">
    <source>
        <dbReference type="SMART" id="SM00850"/>
    </source>
</evidence>
<feature type="coiled-coil region" evidence="2">
    <location>
        <begin position="428"/>
        <end position="455"/>
    </location>
</feature>
<feature type="transmembrane region" description="Helical" evidence="3">
    <location>
        <begin position="327"/>
        <end position="350"/>
    </location>
</feature>
<evidence type="ECO:0000256" key="2">
    <source>
        <dbReference type="SAM" id="Coils"/>
    </source>
</evidence>
<keyword evidence="3" id="KW-1133">Transmembrane helix</keyword>
<dbReference type="Pfam" id="PF04397">
    <property type="entry name" value="LytTR"/>
    <property type="match status" value="1"/>
</dbReference>
<feature type="transmembrane region" description="Helical" evidence="3">
    <location>
        <begin position="362"/>
        <end position="386"/>
    </location>
</feature>
<keyword evidence="2" id="KW-0175">Coiled coil</keyword>
<keyword evidence="6" id="KW-1185">Reference proteome</keyword>
<dbReference type="Gene3D" id="2.40.50.1020">
    <property type="entry name" value="LytTr DNA-binding domain"/>
    <property type="match status" value="1"/>
</dbReference>
<dbReference type="InterPro" id="IPR011623">
    <property type="entry name" value="7TMR_DISM_rcpt_extracell_dom1"/>
</dbReference>
<proteinExistence type="predicted"/>
<feature type="domain" description="HTH LytTR-type" evidence="4">
    <location>
        <begin position="470"/>
        <end position="562"/>
    </location>
</feature>
<evidence type="ECO:0000313" key="5">
    <source>
        <dbReference type="EMBL" id="MBE0368959.1"/>
    </source>
</evidence>
<organism evidence="5 6">
    <name type="scientific">Pseudoalteromonas aurantia 208</name>
    <dbReference type="NCBI Taxonomy" id="1314867"/>
    <lineage>
        <taxon>Bacteria</taxon>
        <taxon>Pseudomonadati</taxon>
        <taxon>Pseudomonadota</taxon>
        <taxon>Gammaproteobacteria</taxon>
        <taxon>Alteromonadales</taxon>
        <taxon>Pseudoalteromonadaceae</taxon>
        <taxon>Pseudoalteromonas</taxon>
    </lineage>
</organism>
<evidence type="ECO:0000256" key="3">
    <source>
        <dbReference type="SAM" id="Phobius"/>
    </source>
</evidence>
<dbReference type="Proteomes" id="UP000615755">
    <property type="component" value="Unassembled WGS sequence"/>
</dbReference>